<evidence type="ECO:0000259" key="10">
    <source>
        <dbReference type="PROSITE" id="PS51192"/>
    </source>
</evidence>
<dbReference type="RefSeq" id="YP_009227242.1">
    <property type="nucleotide sequence ID" value="NC_029132.1"/>
</dbReference>
<keyword evidence="5" id="KW-0067">ATP-binding</keyword>
<evidence type="ECO:0000256" key="7">
    <source>
        <dbReference type="ARBA" id="ARBA00025279"/>
    </source>
</evidence>
<dbReference type="KEGG" id="vg:26828055"/>
<dbReference type="InterPro" id="IPR027417">
    <property type="entry name" value="P-loop_NTPase"/>
</dbReference>
<dbReference type="Pfam" id="PF02399">
    <property type="entry name" value="Herpes_ori_bp"/>
    <property type="match status" value="1"/>
</dbReference>
<keyword evidence="3" id="KW-0235">DNA replication</keyword>
<name>A0A109QI97_9ALPH</name>
<feature type="domain" description="Helicase ATP-binding" evidence="10">
    <location>
        <begin position="79"/>
        <end position="244"/>
    </location>
</feature>
<evidence type="ECO:0000256" key="8">
    <source>
        <dbReference type="ARBA" id="ARBA00031715"/>
    </source>
</evidence>
<keyword evidence="4" id="KW-0547">Nucleotide-binding</keyword>
<dbReference type="SUPFAM" id="SSF52540">
    <property type="entry name" value="P-loop containing nucleoside triphosphate hydrolases"/>
    <property type="match status" value="1"/>
</dbReference>
<dbReference type="GO" id="GO:0006260">
    <property type="term" value="P:DNA replication"/>
    <property type="evidence" value="ECO:0007669"/>
    <property type="project" value="UniProtKB-KW"/>
</dbReference>
<evidence type="ECO:0000256" key="1">
    <source>
        <dbReference type="ARBA" id="ARBA00007195"/>
    </source>
</evidence>
<evidence type="ECO:0000256" key="5">
    <source>
        <dbReference type="ARBA" id="ARBA00022840"/>
    </source>
</evidence>
<dbReference type="EMBL" id="KT594769">
    <property type="protein sequence ID" value="AMB17002.1"/>
    <property type="molecule type" value="Genomic_DNA"/>
</dbReference>
<dbReference type="Proteomes" id="UP000169848">
    <property type="component" value="Segment"/>
</dbReference>
<feature type="region of interest" description="Disordered" evidence="9">
    <location>
        <begin position="277"/>
        <end position="299"/>
    </location>
</feature>
<evidence type="ECO:0000256" key="2">
    <source>
        <dbReference type="ARBA" id="ARBA00014069"/>
    </source>
</evidence>
<accession>A0A109QI97</accession>
<evidence type="ECO:0000256" key="9">
    <source>
        <dbReference type="SAM" id="MobiDB-lite"/>
    </source>
</evidence>
<dbReference type="InterPro" id="IPR003450">
    <property type="entry name" value="Replication_origin-bd"/>
</dbReference>
<evidence type="ECO:0000256" key="3">
    <source>
        <dbReference type="ARBA" id="ARBA00022705"/>
    </source>
</evidence>
<dbReference type="InterPro" id="IPR014001">
    <property type="entry name" value="Helicase_ATP-bd"/>
</dbReference>
<reference evidence="11 12" key="1">
    <citation type="journal article" date="2016" name="BMC Genomics">
        <title>The first genome sequence of a metatherian herpesvirus: Macropodid herpesvirus 1.</title>
        <authorList>
            <person name="Vaz P.K."/>
            <person name="Mahony T.J."/>
            <person name="Hartley C.A."/>
            <person name="Fowler E.V."/>
            <person name="Ficorilli N."/>
            <person name="Lee S.W."/>
            <person name="Gilkerson J.R."/>
            <person name="Browning G.F."/>
            <person name="Devlin J.M."/>
        </authorList>
    </citation>
    <scope>NUCLEOTIDE SEQUENCE [LARGE SCALE GENOMIC DNA]</scope>
    <source>
        <strain evidence="11">MaHV1.3076/08</strain>
    </source>
</reference>
<organism evidence="11 12">
    <name type="scientific">Macropodid alphaherpesvirus 1</name>
    <dbReference type="NCBI Taxonomy" id="137443"/>
    <lineage>
        <taxon>Viruses</taxon>
        <taxon>Duplodnaviria</taxon>
        <taxon>Heunggongvirae</taxon>
        <taxon>Peploviricota</taxon>
        <taxon>Herviviricetes</taxon>
        <taxon>Herpesvirales</taxon>
        <taxon>Orthoherpesviridae</taxon>
        <taxon>Alphaherpesvirinae</taxon>
        <taxon>Simplexvirus</taxon>
        <taxon>Simplexvirus macropodidalpha1</taxon>
    </lineage>
</organism>
<sequence length="871" mass="97676">MHQIRQEVRLDTMPPDRGPVSVPAPSLRPITAHEQEQYASSVSLARMLYGGDLAEWIPTAHSKVTLDVQSHGPVSFPDASSATSRCVTIVRAPMGSGKTTALIRWLKEALHSPDTSVLVVSCRRSFTQTLAARFAASGLDDFVTYLSAPQYIMNDRPFHRLIVQIESLHRIGPNLSNNYDVLVLDEIMSTFGQLYSPTMQQLSRVDTQMMSLLQTCPRIIAMDATANAQLVDFFCSLRGDKNIHVVMGEYAMPGFSNRQCTFVPHLGHDILRATLKPGGEESGHAQDSTHGHSKNSVNPCSSTEGSFFSELKSRLDAGRNICIFSSTVSFSEIVFKFCQHLTDRALLLNSFTPPSDVSTWDQYRVVIYTTVVTVGLSFDRLHFDSMFAYVKPMNYGPDMVSVYQSLGRVRTLRNNEMFIYMDGSGARSEPIFTPMLLNHLVHTCGRWPAQFSQVANILCRKFKDKCDTSMRHDPGLQGSRLYAKFRYKHYFERCTLACLADSLNILHMLLTLNCMPVQFRGYTDITAQEFCAFLRTTHFDALKAQRDLRGLRGEGACVSLQAQITETEEVCMFVGKYMRPEVCPTDILALMRALNSVVNRTRFIHLVVLEACLRVPMATQSSAIFRRLYDHYATGVIPTIGAEGTIELVALHPTLQISRVYELFCLCSDIASHIKWDSSAGGSAVACSPDDILTLLRPHYDRYIQLIFEIGHYNITDTSLLSEDAVKKVADALRGCPPRGSVTETEHATTLFKLLWGELFGVQMTKSTQTFPGASRVKNLTKQAIIDLLDTHDIDHRAHTTYRQLYALLMQHKQRFSNTRFKLRAPTWGKYIRTHSTNNPLNADLILEAALAELPSDAWPMMHGALNFGDL</sequence>
<feature type="compositionally biased region" description="Basic and acidic residues" evidence="9">
    <location>
        <begin position="278"/>
        <end position="290"/>
    </location>
</feature>
<evidence type="ECO:0000313" key="11">
    <source>
        <dbReference type="EMBL" id="AMB17002.1"/>
    </source>
</evidence>
<dbReference type="SMART" id="SM00487">
    <property type="entry name" value="DEXDc"/>
    <property type="match status" value="1"/>
</dbReference>
<dbReference type="PROSITE" id="PS51192">
    <property type="entry name" value="HELICASE_ATP_BIND_1"/>
    <property type="match status" value="1"/>
</dbReference>
<keyword evidence="12" id="KW-1185">Reference proteome</keyword>
<keyword evidence="11" id="KW-0347">Helicase</keyword>
<proteinExistence type="inferred from homology"/>
<gene>
    <name evidence="11" type="primary">UL9</name>
</gene>
<dbReference type="GO" id="GO:0005524">
    <property type="term" value="F:ATP binding"/>
    <property type="evidence" value="ECO:0007669"/>
    <property type="project" value="UniProtKB-KW"/>
</dbReference>
<keyword evidence="6" id="KW-0238">DNA-binding</keyword>
<dbReference type="GO" id="GO:0003688">
    <property type="term" value="F:DNA replication origin binding"/>
    <property type="evidence" value="ECO:0007669"/>
    <property type="project" value="InterPro"/>
</dbReference>
<dbReference type="GeneID" id="26828055"/>
<keyword evidence="11" id="KW-0378">Hydrolase</keyword>
<feature type="compositionally biased region" description="Basic and acidic residues" evidence="9">
    <location>
        <begin position="1"/>
        <end position="10"/>
    </location>
</feature>
<comment type="function">
    <text evidence="7">Functions as a docking protein to recruit essential components of the viral replication machinery to viral DNA origins. In the presence of the major DNA-binding protein, opens dsDNA leading to a conformational change in the origin that facilitates DNA unwinding and subsequent replication.</text>
</comment>
<comment type="similarity">
    <text evidence="1">Belongs to the herpesviridae OriBP family.</text>
</comment>
<feature type="region of interest" description="Disordered" evidence="9">
    <location>
        <begin position="1"/>
        <end position="22"/>
    </location>
</feature>
<evidence type="ECO:0000256" key="6">
    <source>
        <dbReference type="ARBA" id="ARBA00023125"/>
    </source>
</evidence>
<dbReference type="Gene3D" id="3.40.50.300">
    <property type="entry name" value="P-loop containing nucleotide triphosphate hydrolases"/>
    <property type="match status" value="1"/>
</dbReference>
<dbReference type="GO" id="GO:0004386">
    <property type="term" value="F:helicase activity"/>
    <property type="evidence" value="ECO:0007669"/>
    <property type="project" value="UniProtKB-KW"/>
</dbReference>
<protein>
    <recommendedName>
        <fullName evidence="2">Replication origin-binding protein</fullName>
    </recommendedName>
    <alternativeName>
        <fullName evidence="8">OriBP</fullName>
    </alternativeName>
</protein>
<evidence type="ECO:0000313" key="12">
    <source>
        <dbReference type="Proteomes" id="UP000169848"/>
    </source>
</evidence>
<dbReference type="OrthoDB" id="680at10239"/>
<evidence type="ECO:0000256" key="4">
    <source>
        <dbReference type="ARBA" id="ARBA00022741"/>
    </source>
</evidence>